<evidence type="ECO:0000313" key="2">
    <source>
        <dbReference type="EMBL" id="KMY32388.1"/>
    </source>
</evidence>
<accession>A0A0K9FDX1</accession>
<evidence type="ECO:0000256" key="1">
    <source>
        <dbReference type="SAM" id="Phobius"/>
    </source>
</evidence>
<feature type="transmembrane region" description="Helical" evidence="1">
    <location>
        <begin position="14"/>
        <end position="31"/>
    </location>
</feature>
<feature type="transmembrane region" description="Helical" evidence="1">
    <location>
        <begin position="43"/>
        <end position="64"/>
    </location>
</feature>
<dbReference type="GeneID" id="96598525"/>
<dbReference type="OrthoDB" id="2581308at2"/>
<dbReference type="RefSeq" id="WP_049665616.1">
    <property type="nucleotide sequence ID" value="NZ_LFXJ01000005.1"/>
</dbReference>
<dbReference type="PATRIC" id="fig|582475.4.peg.1509"/>
<reference evidence="3" key="1">
    <citation type="submission" date="2015-07" db="EMBL/GenBank/DDBJ databases">
        <authorList>
            <consortium name="Consortium for Microbial Forensics and Genomics (microFORGE)"/>
            <person name="Knight B.M."/>
            <person name="Roberts D.P."/>
            <person name="Lin D."/>
            <person name="Hari K."/>
            <person name="Fletcher J."/>
            <person name="Melcher U."/>
            <person name="Blagden T."/>
            <person name="Winegar R.A."/>
        </authorList>
    </citation>
    <scope>NUCLEOTIDE SEQUENCE [LARGE SCALE GENOMIC DNA]</scope>
    <source>
        <strain evidence="3">DSM 23493</strain>
    </source>
</reference>
<keyword evidence="1" id="KW-0812">Transmembrane</keyword>
<organism evidence="2 3">
    <name type="scientific">Lysinibacillus xylanilyticus</name>
    <dbReference type="NCBI Taxonomy" id="582475"/>
    <lineage>
        <taxon>Bacteria</taxon>
        <taxon>Bacillati</taxon>
        <taxon>Bacillota</taxon>
        <taxon>Bacilli</taxon>
        <taxon>Bacillales</taxon>
        <taxon>Bacillaceae</taxon>
        <taxon>Lysinibacillus</taxon>
    </lineage>
</organism>
<evidence type="ECO:0000313" key="3">
    <source>
        <dbReference type="Proteomes" id="UP000037326"/>
    </source>
</evidence>
<dbReference type="AlphaFoldDB" id="A0A0K9FDX1"/>
<sequence length="234" mass="26712">MENDKTKFPTKKDMTYWILMIVLLLTVVSVWKTNDPESLTNQLSLGGTLLSIFLAIIAIIFSFIQSSDTNSHNKEMIGKIDALTNSLKYLDELNEEKSQEIATKSTELDEIKSLIESVAIEVNNVSKQTQNGQINSENFNNLVQKIEESQKKYSNSNLSFEIKVFNPNTFYDFLIENYKKGTYIRLKTIVTKFNEKNNMKISESDILKVIGKLENEGKVSVLNDRTGIYLTLNN</sequence>
<gene>
    <name evidence="2" type="ORF">ACZ11_09675</name>
</gene>
<proteinExistence type="predicted"/>
<protein>
    <submittedName>
        <fullName evidence="2">Uncharacterized protein</fullName>
    </submittedName>
</protein>
<dbReference type="Pfam" id="PF21128">
    <property type="entry name" value="WHD_MCM4"/>
    <property type="match status" value="1"/>
</dbReference>
<keyword evidence="1" id="KW-0472">Membrane</keyword>
<comment type="caution">
    <text evidence="2">The sequence shown here is derived from an EMBL/GenBank/DDBJ whole genome shotgun (WGS) entry which is preliminary data.</text>
</comment>
<keyword evidence="1" id="KW-1133">Transmembrane helix</keyword>
<name>A0A0K9FDX1_9BACI</name>
<dbReference type="EMBL" id="LFXJ01000005">
    <property type="protein sequence ID" value="KMY32388.1"/>
    <property type="molecule type" value="Genomic_DNA"/>
</dbReference>
<dbReference type="Proteomes" id="UP000037326">
    <property type="component" value="Unassembled WGS sequence"/>
</dbReference>